<sequence length="387" mass="42633">MNNRWMKVLFPFLALAAGFGGMTLIEVSASEDEQKDIVDTRPTVTIETAHAEDYQVVIANYGEVQPLERTMISAQVSGEVVSWHPSFVAGGLVLRGSVLFSIEKDAYEAALLQAQANVSLAQSQLIEEKARADVAEQEAKSLPSSKVSDLYLRKPQLLSAQANLKSAQASLKIAQRDLDNCEVIAPYDALVVSRNIGVGQFIGLGTTVGEIYNVEAAEIIFPVAGFDREFLPDNLAEKEAKLTTNGYNPIERTGLISRDLGVVDQATRMSQLVVRVNDPYSLKSNMPALKFGNYVQVSFPGRTLEHIYRLPQALVNNQTVWIMDKDNKLQPKKVEILREEGEFLLISKGLSDKDSIVTTLPEYPQTGMEVKVSNEKKASELTAQKAR</sequence>
<keyword evidence="3" id="KW-0732">Signal</keyword>
<feature type="chain" id="PRO_5032437226" evidence="3">
    <location>
        <begin position="17"/>
        <end position="387"/>
    </location>
</feature>
<feature type="domain" description="Multidrug resistance protein MdtA-like C-terminal permuted SH3" evidence="4">
    <location>
        <begin position="316"/>
        <end position="358"/>
    </location>
</feature>
<dbReference type="GO" id="GO:1990281">
    <property type="term" value="C:efflux pump complex"/>
    <property type="evidence" value="ECO:0007669"/>
    <property type="project" value="TreeGrafter"/>
</dbReference>
<dbReference type="RefSeq" id="WP_254700597.1">
    <property type="nucleotide sequence ID" value="NZ_CP047656.1"/>
</dbReference>
<dbReference type="NCBIfam" id="TIGR01730">
    <property type="entry name" value="RND_mfp"/>
    <property type="match status" value="1"/>
</dbReference>
<dbReference type="AlphaFoldDB" id="A0A857JKU6"/>
<organism evidence="5 6">
    <name type="scientific">Paraglaciecola mesophila</name>
    <dbReference type="NCBI Taxonomy" id="197222"/>
    <lineage>
        <taxon>Bacteria</taxon>
        <taxon>Pseudomonadati</taxon>
        <taxon>Pseudomonadota</taxon>
        <taxon>Gammaproteobacteria</taxon>
        <taxon>Alteromonadales</taxon>
        <taxon>Alteromonadaceae</taxon>
        <taxon>Paraglaciecola</taxon>
    </lineage>
</organism>
<evidence type="ECO:0000256" key="1">
    <source>
        <dbReference type="ARBA" id="ARBA00009477"/>
    </source>
</evidence>
<dbReference type="Gene3D" id="2.40.30.170">
    <property type="match status" value="1"/>
</dbReference>
<proteinExistence type="inferred from homology"/>
<dbReference type="SUPFAM" id="SSF111369">
    <property type="entry name" value="HlyD-like secretion proteins"/>
    <property type="match status" value="1"/>
</dbReference>
<dbReference type="EMBL" id="CP047656">
    <property type="protein sequence ID" value="QHJ11952.1"/>
    <property type="molecule type" value="Genomic_DNA"/>
</dbReference>
<dbReference type="Gene3D" id="2.40.420.20">
    <property type="match status" value="1"/>
</dbReference>
<evidence type="ECO:0000256" key="3">
    <source>
        <dbReference type="SAM" id="SignalP"/>
    </source>
</evidence>
<feature type="coiled-coil region" evidence="2">
    <location>
        <begin position="104"/>
        <end position="177"/>
    </location>
</feature>
<dbReference type="PANTHER" id="PTHR30469:SF12">
    <property type="entry name" value="MULTIDRUG RESISTANCE PROTEIN MDTA"/>
    <property type="match status" value="1"/>
</dbReference>
<dbReference type="Pfam" id="PF25967">
    <property type="entry name" value="RND-MFP_C"/>
    <property type="match status" value="1"/>
</dbReference>
<evidence type="ECO:0000313" key="5">
    <source>
        <dbReference type="EMBL" id="QHJ11952.1"/>
    </source>
</evidence>
<comment type="similarity">
    <text evidence="1">Belongs to the membrane fusion protein (MFP) (TC 8.A.1) family.</text>
</comment>
<feature type="signal peptide" evidence="3">
    <location>
        <begin position="1"/>
        <end position="16"/>
    </location>
</feature>
<reference evidence="5 6" key="1">
    <citation type="submission" date="2019-12" db="EMBL/GenBank/DDBJ databases">
        <title>Genome sequencing and assembly of endphytes of Porphyra tenera.</title>
        <authorList>
            <person name="Park J.M."/>
            <person name="Shin R."/>
            <person name="Jo S.H."/>
        </authorList>
    </citation>
    <scope>NUCLEOTIDE SEQUENCE [LARGE SCALE GENOMIC DNA]</scope>
    <source>
        <strain evidence="5 6">GPM4</strain>
    </source>
</reference>
<dbReference type="InterPro" id="IPR006143">
    <property type="entry name" value="RND_pump_MFP"/>
</dbReference>
<dbReference type="KEGG" id="pmes:FX988_02188"/>
<dbReference type="InterPro" id="IPR058627">
    <property type="entry name" value="MdtA-like_C"/>
</dbReference>
<accession>A0A857JKU6</accession>
<dbReference type="GO" id="GO:0015562">
    <property type="term" value="F:efflux transmembrane transporter activity"/>
    <property type="evidence" value="ECO:0007669"/>
    <property type="project" value="TreeGrafter"/>
</dbReference>
<evidence type="ECO:0000313" key="6">
    <source>
        <dbReference type="Proteomes" id="UP000464524"/>
    </source>
</evidence>
<keyword evidence="2" id="KW-0175">Coiled coil</keyword>
<evidence type="ECO:0000259" key="4">
    <source>
        <dbReference type="Pfam" id="PF25967"/>
    </source>
</evidence>
<gene>
    <name evidence="5" type="ORF">FX988_02188</name>
</gene>
<evidence type="ECO:0000256" key="2">
    <source>
        <dbReference type="SAM" id="Coils"/>
    </source>
</evidence>
<dbReference type="Gene3D" id="2.40.50.100">
    <property type="match status" value="1"/>
</dbReference>
<dbReference type="PANTHER" id="PTHR30469">
    <property type="entry name" value="MULTIDRUG RESISTANCE PROTEIN MDTA"/>
    <property type="match status" value="1"/>
</dbReference>
<dbReference type="Gene3D" id="1.10.287.470">
    <property type="entry name" value="Helix hairpin bin"/>
    <property type="match status" value="1"/>
</dbReference>
<protein>
    <submittedName>
        <fullName evidence="5">Toluene efflux pump periplasmic linker protein TtgG</fullName>
    </submittedName>
</protein>
<keyword evidence="6" id="KW-1185">Reference proteome</keyword>
<dbReference type="Proteomes" id="UP000464524">
    <property type="component" value="Chromosome"/>
</dbReference>
<name>A0A857JKU6_9ALTE</name>